<dbReference type="Gene3D" id="1.10.357.10">
    <property type="entry name" value="Tetracycline Repressor, domain 2"/>
    <property type="match status" value="1"/>
</dbReference>
<evidence type="ECO:0000256" key="3">
    <source>
        <dbReference type="ARBA" id="ARBA00023163"/>
    </source>
</evidence>
<evidence type="ECO:0000313" key="7">
    <source>
        <dbReference type="Proteomes" id="UP000198318"/>
    </source>
</evidence>
<organism evidence="6 7">
    <name type="scientific">Actinomadura meyerae</name>
    <dbReference type="NCBI Taxonomy" id="240840"/>
    <lineage>
        <taxon>Bacteria</taxon>
        <taxon>Bacillati</taxon>
        <taxon>Actinomycetota</taxon>
        <taxon>Actinomycetes</taxon>
        <taxon>Streptosporangiales</taxon>
        <taxon>Thermomonosporaceae</taxon>
        <taxon>Actinomadura</taxon>
    </lineage>
</organism>
<keyword evidence="1" id="KW-0805">Transcription regulation</keyword>
<dbReference type="PANTHER" id="PTHR30055">
    <property type="entry name" value="HTH-TYPE TRANSCRIPTIONAL REGULATOR RUTR"/>
    <property type="match status" value="1"/>
</dbReference>
<dbReference type="OrthoDB" id="4746440at2"/>
<keyword evidence="2 4" id="KW-0238">DNA-binding</keyword>
<gene>
    <name evidence="6" type="ORF">SAMN05443665_10068</name>
</gene>
<dbReference type="SUPFAM" id="SSF46689">
    <property type="entry name" value="Homeodomain-like"/>
    <property type="match status" value="1"/>
</dbReference>
<keyword evidence="7" id="KW-1185">Reference proteome</keyword>
<protein>
    <submittedName>
        <fullName evidence="6">Transcriptional regulator, TetR family</fullName>
    </submittedName>
</protein>
<dbReference type="InterPro" id="IPR001647">
    <property type="entry name" value="HTH_TetR"/>
</dbReference>
<dbReference type="InterPro" id="IPR050109">
    <property type="entry name" value="HTH-type_TetR-like_transc_reg"/>
</dbReference>
<evidence type="ECO:0000256" key="4">
    <source>
        <dbReference type="PROSITE-ProRule" id="PRU00335"/>
    </source>
</evidence>
<dbReference type="PRINTS" id="PR00455">
    <property type="entry name" value="HTHTETR"/>
</dbReference>
<dbReference type="PANTHER" id="PTHR30055:SF238">
    <property type="entry name" value="MYCOFACTOCIN BIOSYNTHESIS TRANSCRIPTIONAL REGULATOR MFTR-RELATED"/>
    <property type="match status" value="1"/>
</dbReference>
<feature type="domain" description="HTH tetR-type" evidence="5">
    <location>
        <begin position="6"/>
        <end position="66"/>
    </location>
</feature>
<dbReference type="Pfam" id="PF00440">
    <property type="entry name" value="TetR_N"/>
    <property type="match status" value="1"/>
</dbReference>
<sequence length="187" mass="20082">MGRWEPNARGRLEQAALDLYGERGFEKTTVAEIAARAGVTERTYFRHFADKREVLFGGTAELLDLLTTAAAGAPAAATPLEATAAALEAAGGVFAGHRDRAARRQEIILANPELRERELIKMAAFAAALAHALRERGVPGPAATLTAETGIAVFKVAFERWLDAPAGREFTDVIRESLSELRTLTAP</sequence>
<dbReference type="GO" id="GO:0000976">
    <property type="term" value="F:transcription cis-regulatory region binding"/>
    <property type="evidence" value="ECO:0007669"/>
    <property type="project" value="TreeGrafter"/>
</dbReference>
<dbReference type="Proteomes" id="UP000198318">
    <property type="component" value="Unassembled WGS sequence"/>
</dbReference>
<name>A0A239FH06_9ACTN</name>
<dbReference type="EMBL" id="FZOR01000006">
    <property type="protein sequence ID" value="SNS56087.1"/>
    <property type="molecule type" value="Genomic_DNA"/>
</dbReference>
<dbReference type="Pfam" id="PF17754">
    <property type="entry name" value="TetR_C_14"/>
    <property type="match status" value="1"/>
</dbReference>
<evidence type="ECO:0000256" key="2">
    <source>
        <dbReference type="ARBA" id="ARBA00023125"/>
    </source>
</evidence>
<evidence type="ECO:0000256" key="1">
    <source>
        <dbReference type="ARBA" id="ARBA00023015"/>
    </source>
</evidence>
<dbReference type="GO" id="GO:0003700">
    <property type="term" value="F:DNA-binding transcription factor activity"/>
    <property type="evidence" value="ECO:0007669"/>
    <property type="project" value="TreeGrafter"/>
</dbReference>
<dbReference type="InterPro" id="IPR041347">
    <property type="entry name" value="MftR_C"/>
</dbReference>
<dbReference type="AlphaFoldDB" id="A0A239FH06"/>
<evidence type="ECO:0000313" key="6">
    <source>
        <dbReference type="EMBL" id="SNS56087.1"/>
    </source>
</evidence>
<reference evidence="6 7" key="1">
    <citation type="submission" date="2017-06" db="EMBL/GenBank/DDBJ databases">
        <authorList>
            <person name="Kim H.J."/>
            <person name="Triplett B.A."/>
        </authorList>
    </citation>
    <scope>NUCLEOTIDE SEQUENCE [LARGE SCALE GENOMIC DNA]</scope>
    <source>
        <strain evidence="6 7">DSM 44715</strain>
    </source>
</reference>
<accession>A0A239FH06</accession>
<dbReference type="PROSITE" id="PS50977">
    <property type="entry name" value="HTH_TETR_2"/>
    <property type="match status" value="1"/>
</dbReference>
<proteinExistence type="predicted"/>
<feature type="DNA-binding region" description="H-T-H motif" evidence="4">
    <location>
        <begin position="29"/>
        <end position="48"/>
    </location>
</feature>
<dbReference type="RefSeq" id="WP_089325366.1">
    <property type="nucleotide sequence ID" value="NZ_FZOR01000006.1"/>
</dbReference>
<dbReference type="InterPro" id="IPR009057">
    <property type="entry name" value="Homeodomain-like_sf"/>
</dbReference>
<evidence type="ECO:0000259" key="5">
    <source>
        <dbReference type="PROSITE" id="PS50977"/>
    </source>
</evidence>
<keyword evidence="3" id="KW-0804">Transcription</keyword>